<feature type="domain" description="Large ribosomal subunit protein bL12 C-terminal" evidence="5">
    <location>
        <begin position="64"/>
        <end position="130"/>
    </location>
</feature>
<comment type="subunit">
    <text evidence="4">Homodimer. Part of the ribosomal stalk of the 50S ribosomal subunit. Forms a multimeric L10(L12)X complex, where L10 forms an elongated spine to which 2 to 4 L12 dimers bind in a sequential fashion. Binds GTP-bound translation factors.</text>
</comment>
<dbReference type="Pfam" id="PF00542">
    <property type="entry name" value="Ribosomal_L12"/>
    <property type="match status" value="1"/>
</dbReference>
<evidence type="ECO:0000256" key="4">
    <source>
        <dbReference type="HAMAP-Rule" id="MF_00368"/>
    </source>
</evidence>
<keyword evidence="7" id="KW-0150">Chloroplast</keyword>
<keyword evidence="2 4" id="KW-0689">Ribosomal protein</keyword>
<proteinExistence type="inferred from homology"/>
<dbReference type="InterPro" id="IPR014719">
    <property type="entry name" value="Ribosomal_bL12_C/ClpS-like"/>
</dbReference>
<evidence type="ECO:0000256" key="1">
    <source>
        <dbReference type="ARBA" id="ARBA00007197"/>
    </source>
</evidence>
<dbReference type="Gene3D" id="3.30.1390.10">
    <property type="match status" value="1"/>
</dbReference>
<dbReference type="InterPro" id="IPR013823">
    <property type="entry name" value="Ribosomal_bL12_C"/>
</dbReference>
<accession>A0A3G3LLV1</accession>
<gene>
    <name evidence="4" type="primary">rpl12</name>
</gene>
<dbReference type="GO" id="GO:0006412">
    <property type="term" value="P:translation"/>
    <property type="evidence" value="ECO:0007669"/>
    <property type="project" value="UniProtKB-UniRule"/>
</dbReference>
<dbReference type="SUPFAM" id="SSF54736">
    <property type="entry name" value="ClpS-like"/>
    <property type="match status" value="1"/>
</dbReference>
<evidence type="ECO:0000256" key="2">
    <source>
        <dbReference type="ARBA" id="ARBA00022980"/>
    </source>
</evidence>
<dbReference type="GO" id="GO:0003729">
    <property type="term" value="F:mRNA binding"/>
    <property type="evidence" value="ECO:0007669"/>
    <property type="project" value="TreeGrafter"/>
</dbReference>
<dbReference type="AlphaFoldDB" id="A0A3G3LLV1"/>
<evidence type="ECO:0000313" key="7">
    <source>
        <dbReference type="EMBL" id="AYQ93689.1"/>
    </source>
</evidence>
<dbReference type="InterPro" id="IPR000206">
    <property type="entry name" value="Ribosomal_bL12"/>
</dbReference>
<sequence>MSNKIDKLVDELKNITLLEASELIAKIEDTFGVEANINTSFIPLASNLVNTKAEEVVKEEKTEFDVILNDVPSSKRINVIKVVRSLTSLGLKEAKDLIETVPKPVFEAVSKEKAEEVKKLLEEAGAVVSIN</sequence>
<evidence type="ECO:0000259" key="6">
    <source>
        <dbReference type="Pfam" id="PF16320"/>
    </source>
</evidence>
<evidence type="ECO:0000256" key="3">
    <source>
        <dbReference type="ARBA" id="ARBA00023274"/>
    </source>
</evidence>
<feature type="domain" description="Large ribosomal subunit protein bL12 oligomerization" evidence="6">
    <location>
        <begin position="4"/>
        <end position="35"/>
    </location>
</feature>
<keyword evidence="7" id="KW-0934">Plastid</keyword>
<dbReference type="EMBL" id="MH898673">
    <property type="protein sequence ID" value="AYQ93689.1"/>
    <property type="molecule type" value="Genomic_DNA"/>
</dbReference>
<dbReference type="PANTHER" id="PTHR45987:SF4">
    <property type="entry name" value="LARGE RIBOSOMAL SUBUNIT PROTEIN BL12M"/>
    <property type="match status" value="1"/>
</dbReference>
<dbReference type="GO" id="GO:0003735">
    <property type="term" value="F:structural constituent of ribosome"/>
    <property type="evidence" value="ECO:0007669"/>
    <property type="project" value="InterPro"/>
</dbReference>
<dbReference type="Pfam" id="PF16320">
    <property type="entry name" value="Ribosomal_L12_N"/>
    <property type="match status" value="1"/>
</dbReference>
<comment type="function">
    <text evidence="4">Forms part of the ribosomal stalk which helps the ribosome interact with GTP-bound translation factors. Is thus essential for accurate translation.</text>
</comment>
<dbReference type="GO" id="GO:1990904">
    <property type="term" value="C:ribonucleoprotein complex"/>
    <property type="evidence" value="ECO:0007669"/>
    <property type="project" value="UniProtKB-KW"/>
</dbReference>
<reference evidence="7" key="1">
    <citation type="journal article" date="2018" name="Sci. Rep.">
        <title>Dynamic evolution of inverted repeats in Euglenophyta plastid genomes.</title>
        <authorList>
            <person name="Karnkowska A."/>
            <person name="Bennett M.S."/>
            <person name="Triemer R.E."/>
        </authorList>
    </citation>
    <scope>NUCLEOTIDE SEQUENCE</scope>
</reference>
<dbReference type="GO" id="GO:0005840">
    <property type="term" value="C:ribosome"/>
    <property type="evidence" value="ECO:0007669"/>
    <property type="project" value="UniProtKB-KW"/>
</dbReference>
<keyword evidence="3 4" id="KW-0687">Ribonucleoprotein</keyword>
<dbReference type="InterPro" id="IPR008932">
    <property type="entry name" value="Ribosomal_bL12_oligo"/>
</dbReference>
<dbReference type="FunFam" id="3.30.1390.10:FF:000001">
    <property type="entry name" value="50S ribosomal protein L7/L12"/>
    <property type="match status" value="1"/>
</dbReference>
<dbReference type="NCBIfam" id="TIGR00855">
    <property type="entry name" value="L12"/>
    <property type="match status" value="1"/>
</dbReference>
<dbReference type="GO" id="GO:0009507">
    <property type="term" value="C:chloroplast"/>
    <property type="evidence" value="ECO:0007669"/>
    <property type="project" value="UniProtKB-SubCell"/>
</dbReference>
<dbReference type="PANTHER" id="PTHR45987">
    <property type="entry name" value="39S RIBOSOMAL PROTEIN L12"/>
    <property type="match status" value="1"/>
</dbReference>
<dbReference type="InterPro" id="IPR036235">
    <property type="entry name" value="Ribosomal_bL12_oligo_N_sf"/>
</dbReference>
<dbReference type="Gene3D" id="1.20.5.710">
    <property type="entry name" value="Single helix bin"/>
    <property type="match status" value="1"/>
</dbReference>
<dbReference type="CDD" id="cd00387">
    <property type="entry name" value="Ribosomal_L7_L12"/>
    <property type="match status" value="1"/>
</dbReference>
<name>A0A3G3LLV1_9EUGL</name>
<protein>
    <recommendedName>
        <fullName evidence="4">Large ribosomal subunit protein bL12c</fullName>
    </recommendedName>
</protein>
<comment type="subcellular location">
    <subcellularLocation>
        <location evidence="4">Plastid</location>
        <location evidence="4">Chloroplast</location>
    </subcellularLocation>
</comment>
<dbReference type="SUPFAM" id="SSF48300">
    <property type="entry name" value="Ribosomal protein L7/12, oligomerisation (N-terminal) domain"/>
    <property type="match status" value="1"/>
</dbReference>
<comment type="similarity">
    <text evidence="1 4">Belongs to the bacterial ribosomal protein bL12 family.</text>
</comment>
<geneLocation type="chloroplast" evidence="7"/>
<dbReference type="HAMAP" id="MF_00368">
    <property type="entry name" value="Ribosomal_bL12"/>
    <property type="match status" value="1"/>
</dbReference>
<evidence type="ECO:0000259" key="5">
    <source>
        <dbReference type="Pfam" id="PF00542"/>
    </source>
</evidence>
<organism evidence="7">
    <name type="scientific">Phacus pleuronectes</name>
    <dbReference type="NCBI Taxonomy" id="102908"/>
    <lineage>
        <taxon>Eukaryota</taxon>
        <taxon>Discoba</taxon>
        <taxon>Euglenozoa</taxon>
        <taxon>Euglenida</taxon>
        <taxon>Spirocuta</taxon>
        <taxon>Euglenophyceae</taxon>
        <taxon>Euglenales</taxon>
        <taxon>Phacaceae</taxon>
        <taxon>Phacus</taxon>
    </lineage>
</organism>